<dbReference type="HOGENOM" id="CLU_1718878_0_0_4"/>
<evidence type="ECO:0000313" key="2">
    <source>
        <dbReference type="EMBL" id="EET03925.1"/>
    </source>
</evidence>
<proteinExistence type="predicted"/>
<protein>
    <submittedName>
        <fullName evidence="2">Uncharacterized protein</fullName>
    </submittedName>
</protein>
<dbReference type="RefSeq" id="WP_004529766.1">
    <property type="nucleotide sequence ID" value="NZ_CM000833.1"/>
</dbReference>
<dbReference type="Proteomes" id="UP000001812">
    <property type="component" value="Chromosome II"/>
</dbReference>
<reference evidence="2" key="1">
    <citation type="submission" date="2009-05" db="EMBL/GenBank/DDBJ databases">
        <authorList>
            <person name="Harkins D.M."/>
            <person name="DeShazer D."/>
            <person name="Woods D.E."/>
            <person name="Brinkac L.M."/>
            <person name="Brown K.A."/>
            <person name="Hung G.C."/>
            <person name="Tuanyok A."/>
            <person name="Zhang B."/>
            <person name="Nierman W.C."/>
        </authorList>
    </citation>
    <scope>NUCLEOTIDE SEQUENCE [LARGE SCALE GENOMIC DNA]</scope>
    <source>
        <strain evidence="2">1710a</strain>
    </source>
</reference>
<organism evidence="2">
    <name type="scientific">Burkholderia pseudomallei 1710a</name>
    <dbReference type="NCBI Taxonomy" id="320371"/>
    <lineage>
        <taxon>Bacteria</taxon>
        <taxon>Pseudomonadati</taxon>
        <taxon>Pseudomonadota</taxon>
        <taxon>Betaproteobacteria</taxon>
        <taxon>Burkholderiales</taxon>
        <taxon>Burkholderiaceae</taxon>
        <taxon>Burkholderia</taxon>
        <taxon>pseudomallei group</taxon>
    </lineage>
</organism>
<name>A0A0E1VSN6_BURPE</name>
<sequence>MPHLFEETGLSVSVAGDTGLRESEFGCRRRADQTPAIRLPHSMPASRAGACGSSRTDGKRVASERGNGNGNGNGNDTTRHDTAAITISRIETAGSRRHSMRTGQPRAERRSGAAPMGFRARRRMHGCDGIFVRGARSPRFGAPPARLRLAIGFDGRTSVSHPAAATSFGSR</sequence>
<dbReference type="EMBL" id="CM000833">
    <property type="protein sequence ID" value="EET03925.1"/>
    <property type="molecule type" value="Genomic_DNA"/>
</dbReference>
<gene>
    <name evidence="2" type="ORF">BURPS1710A_A2801</name>
</gene>
<feature type="region of interest" description="Disordered" evidence="1">
    <location>
        <begin position="41"/>
        <end position="114"/>
    </location>
</feature>
<accession>A0A0E1VSN6</accession>
<dbReference type="AlphaFoldDB" id="A0A0E1VSN6"/>
<evidence type="ECO:0000256" key="1">
    <source>
        <dbReference type="SAM" id="MobiDB-lite"/>
    </source>
</evidence>